<gene>
    <name evidence="2" type="ORF">QYE76_018487</name>
</gene>
<organism evidence="2 3">
    <name type="scientific">Lolium multiflorum</name>
    <name type="common">Italian ryegrass</name>
    <name type="synonym">Lolium perenne subsp. multiflorum</name>
    <dbReference type="NCBI Taxonomy" id="4521"/>
    <lineage>
        <taxon>Eukaryota</taxon>
        <taxon>Viridiplantae</taxon>
        <taxon>Streptophyta</taxon>
        <taxon>Embryophyta</taxon>
        <taxon>Tracheophyta</taxon>
        <taxon>Spermatophyta</taxon>
        <taxon>Magnoliopsida</taxon>
        <taxon>Liliopsida</taxon>
        <taxon>Poales</taxon>
        <taxon>Poaceae</taxon>
        <taxon>BOP clade</taxon>
        <taxon>Pooideae</taxon>
        <taxon>Poodae</taxon>
        <taxon>Poeae</taxon>
        <taxon>Poeae Chloroplast Group 2 (Poeae type)</taxon>
        <taxon>Loliodinae</taxon>
        <taxon>Loliinae</taxon>
        <taxon>Lolium</taxon>
    </lineage>
</organism>
<dbReference type="Proteomes" id="UP001231189">
    <property type="component" value="Unassembled WGS sequence"/>
</dbReference>
<sequence length="95" mass="10815">MLTNAWGKADVDSSEIQLHKKEISDFFDQLLVKRKLTEAHGASSSLATASSEVENLRSVYKDLETKLTDAETKREFAEKELRRRTLSFSGKRLIL</sequence>
<protein>
    <submittedName>
        <fullName evidence="2">Uncharacterized protein</fullName>
    </submittedName>
</protein>
<evidence type="ECO:0000313" key="3">
    <source>
        <dbReference type="Proteomes" id="UP001231189"/>
    </source>
</evidence>
<reference evidence="2" key="1">
    <citation type="submission" date="2023-07" db="EMBL/GenBank/DDBJ databases">
        <title>A chromosome-level genome assembly of Lolium multiflorum.</title>
        <authorList>
            <person name="Chen Y."/>
            <person name="Copetti D."/>
            <person name="Kolliker R."/>
            <person name="Studer B."/>
        </authorList>
    </citation>
    <scope>NUCLEOTIDE SEQUENCE</scope>
    <source>
        <strain evidence="2">02402/16</strain>
        <tissue evidence="2">Leaf</tissue>
    </source>
</reference>
<accession>A0AAD8UV74</accession>
<dbReference type="EMBL" id="JAUUTY010001010">
    <property type="protein sequence ID" value="KAK1564278.1"/>
    <property type="molecule type" value="Genomic_DNA"/>
</dbReference>
<keyword evidence="1" id="KW-0175">Coiled coil</keyword>
<proteinExistence type="predicted"/>
<comment type="caution">
    <text evidence="2">The sequence shown here is derived from an EMBL/GenBank/DDBJ whole genome shotgun (WGS) entry which is preliminary data.</text>
</comment>
<name>A0AAD8UV74_LOLMU</name>
<dbReference type="AlphaFoldDB" id="A0AAD8UV74"/>
<evidence type="ECO:0000256" key="1">
    <source>
        <dbReference type="SAM" id="Coils"/>
    </source>
</evidence>
<evidence type="ECO:0000313" key="2">
    <source>
        <dbReference type="EMBL" id="KAK1564278.1"/>
    </source>
</evidence>
<feature type="coiled-coil region" evidence="1">
    <location>
        <begin position="46"/>
        <end position="80"/>
    </location>
</feature>
<keyword evidence="3" id="KW-1185">Reference proteome</keyword>